<protein>
    <recommendedName>
        <fullName evidence="3">DUF7703 domain-containing protein</fullName>
    </recommendedName>
</protein>
<evidence type="ECO:0000313" key="4">
    <source>
        <dbReference type="EMBL" id="KAK5702109.1"/>
    </source>
</evidence>
<dbReference type="InterPro" id="IPR056120">
    <property type="entry name" value="DUF7703"/>
</dbReference>
<feature type="transmembrane region" description="Helical" evidence="2">
    <location>
        <begin position="209"/>
        <end position="228"/>
    </location>
</feature>
<proteinExistence type="predicted"/>
<comment type="caution">
    <text evidence="4">The sequence shown here is derived from an EMBL/GenBank/DDBJ whole genome shotgun (WGS) entry which is preliminary data.</text>
</comment>
<feature type="compositionally biased region" description="Polar residues" evidence="1">
    <location>
        <begin position="286"/>
        <end position="305"/>
    </location>
</feature>
<feature type="transmembrane region" description="Helical" evidence="2">
    <location>
        <begin position="170"/>
        <end position="188"/>
    </location>
</feature>
<dbReference type="PANTHER" id="PTHR37013">
    <property type="entry name" value="INTEGRAL MEMBRANE PROTEIN (AFU_ORTHOLOGUE AFUA_1G05950)-RELATED"/>
    <property type="match status" value="1"/>
</dbReference>
<reference evidence="4" key="1">
    <citation type="submission" date="2023-08" db="EMBL/GenBank/DDBJ databases">
        <title>Black Yeasts Isolated from many extreme environments.</title>
        <authorList>
            <person name="Coleine C."/>
            <person name="Stajich J.E."/>
            <person name="Selbmann L."/>
        </authorList>
    </citation>
    <scope>NUCLEOTIDE SEQUENCE</scope>
    <source>
        <strain evidence="4">CCFEE 5810</strain>
    </source>
</reference>
<keyword evidence="2" id="KW-0812">Transmembrane</keyword>
<keyword evidence="2" id="KW-0472">Membrane</keyword>
<feature type="region of interest" description="Disordered" evidence="1">
    <location>
        <begin position="326"/>
        <end position="355"/>
    </location>
</feature>
<feature type="domain" description="DUF7703" evidence="3">
    <location>
        <begin position="28"/>
        <end position="263"/>
    </location>
</feature>
<dbReference type="PANTHER" id="PTHR37013:SF3">
    <property type="entry name" value="INTEGRAL MEMBRANE PROTEIN (AFU_ORTHOLOGUE AFUA_1G05950)"/>
    <property type="match status" value="1"/>
</dbReference>
<dbReference type="AlphaFoldDB" id="A0AAN7WE14"/>
<sequence length="371" mass="41737">MAASSKEHVAASLLATTTFFDGTFNAESVTVVICCALALYNALLLLMLIFVTFRRFQGLYFWSLLVATFGLIPYDLGFMIEYFMLTSQVAGLVITAVGWPMLVTGQSLVLYSRLGVVMLKQHRNLLRYVKWMIIVNAVVLHTSTLVVNFGAYLARPARNFQQAYSYIEKVQMTIFTIQELIISGLYVWRTVKILKTSNPDRQRTRRIMWQLFSINVVIIVLDVALLVVEYQDRHVIEQALKEVVYSVKLKFEFAILSKLAALVQPGNSTSLGALQDFEDTEKPDRTASTAADRSWSQPWAYSGSSRPDPEKINAMQHVETALSVHTNRGNSIAEQDSIRPGLDRASTADQQRRRRTLDEDLYAGACKDVAG</sequence>
<feature type="transmembrane region" description="Helical" evidence="2">
    <location>
        <begin position="89"/>
        <end position="111"/>
    </location>
</feature>
<organism evidence="4 5">
    <name type="scientific">Elasticomyces elasticus</name>
    <dbReference type="NCBI Taxonomy" id="574655"/>
    <lineage>
        <taxon>Eukaryota</taxon>
        <taxon>Fungi</taxon>
        <taxon>Dikarya</taxon>
        <taxon>Ascomycota</taxon>
        <taxon>Pezizomycotina</taxon>
        <taxon>Dothideomycetes</taxon>
        <taxon>Dothideomycetidae</taxon>
        <taxon>Mycosphaerellales</taxon>
        <taxon>Teratosphaeriaceae</taxon>
        <taxon>Elasticomyces</taxon>
    </lineage>
</organism>
<evidence type="ECO:0000256" key="1">
    <source>
        <dbReference type="SAM" id="MobiDB-lite"/>
    </source>
</evidence>
<feature type="region of interest" description="Disordered" evidence="1">
    <location>
        <begin position="273"/>
        <end position="310"/>
    </location>
</feature>
<name>A0AAN7WE14_9PEZI</name>
<feature type="transmembrane region" description="Helical" evidence="2">
    <location>
        <begin position="29"/>
        <end position="53"/>
    </location>
</feature>
<accession>A0AAN7WE14</accession>
<evidence type="ECO:0000259" key="3">
    <source>
        <dbReference type="Pfam" id="PF24802"/>
    </source>
</evidence>
<dbReference type="EMBL" id="JAVRQU010000006">
    <property type="protein sequence ID" value="KAK5702109.1"/>
    <property type="molecule type" value="Genomic_DNA"/>
</dbReference>
<dbReference type="Proteomes" id="UP001310594">
    <property type="component" value="Unassembled WGS sequence"/>
</dbReference>
<keyword evidence="2" id="KW-1133">Transmembrane helix</keyword>
<feature type="transmembrane region" description="Helical" evidence="2">
    <location>
        <begin position="60"/>
        <end position="83"/>
    </location>
</feature>
<feature type="transmembrane region" description="Helical" evidence="2">
    <location>
        <begin position="131"/>
        <end position="150"/>
    </location>
</feature>
<evidence type="ECO:0000313" key="5">
    <source>
        <dbReference type="Proteomes" id="UP001310594"/>
    </source>
</evidence>
<evidence type="ECO:0000256" key="2">
    <source>
        <dbReference type="SAM" id="Phobius"/>
    </source>
</evidence>
<gene>
    <name evidence="4" type="ORF">LTR97_004929</name>
</gene>
<dbReference type="Pfam" id="PF24802">
    <property type="entry name" value="DUF7703"/>
    <property type="match status" value="1"/>
</dbReference>